<dbReference type="AlphaFoldDB" id="A0A5N5XUC1"/>
<evidence type="ECO:0000313" key="2">
    <source>
        <dbReference type="Proteomes" id="UP000461234"/>
    </source>
</evidence>
<proteinExistence type="predicted"/>
<name>A0A5N5XUC1_ACIBA</name>
<comment type="caution">
    <text evidence="1">The sequence shown here is derived from an EMBL/GenBank/DDBJ whole genome shotgun (WGS) entry which is preliminary data.</text>
</comment>
<sequence length="161" mass="18832">MKIKLSIFALLWLIFYLLFYWFVLSPFTNEVKSEGLFHYALGNSSFSRIEVVCAITPFLGFLVVGFLATRNYFRLLEKLQFFKDLEALTVAWRHTLTFHLVVSFCLILTVGTFCYAVYDEGLNYIYNSFVILIIYIVTLVLGLWKIKKSLDATRVEIINFF</sequence>
<accession>A0A5N5XUC1</accession>
<evidence type="ECO:0000313" key="1">
    <source>
        <dbReference type="EMBL" id="MQR51211.1"/>
    </source>
</evidence>
<reference evidence="1 2" key="1">
    <citation type="submission" date="2019-10" db="EMBL/GenBank/DDBJ databases">
        <title>Genetic environment of the oxa23 gene and comparative analysis of carbapenem resistant Acinetobacter baumannii isolates belonging to global clone 1, lineage 2 recovered in a burns hospital outbreak in 2012-2013.</title>
        <authorList>
            <person name="Douraghi M."/>
            <person name="Aris P."/>
            <person name="Kenyon J."/>
            <person name="Hamidian M."/>
        </authorList>
    </citation>
    <scope>NUCLEOTIDE SEQUENCE [LARGE SCALE GENOMIC DNA]</scope>
    <source>
        <strain evidence="1 2">ABS103</strain>
    </source>
</reference>
<dbReference type="Proteomes" id="UP000461234">
    <property type="component" value="Unassembled WGS sequence"/>
</dbReference>
<gene>
    <name evidence="1" type="ORF">F2P40_18105</name>
</gene>
<protein>
    <recommendedName>
        <fullName evidence="3">DUF2975 domain-containing protein</fullName>
    </recommendedName>
</protein>
<evidence type="ECO:0008006" key="3">
    <source>
        <dbReference type="Google" id="ProtNLM"/>
    </source>
</evidence>
<dbReference type="RefSeq" id="WP_152306106.1">
    <property type="nucleotide sequence ID" value="NZ_CAXNZP010000069.1"/>
</dbReference>
<organism evidence="1 2">
    <name type="scientific">Acinetobacter baumannii</name>
    <dbReference type="NCBI Taxonomy" id="470"/>
    <lineage>
        <taxon>Bacteria</taxon>
        <taxon>Pseudomonadati</taxon>
        <taxon>Pseudomonadota</taxon>
        <taxon>Gammaproteobacteria</taxon>
        <taxon>Moraxellales</taxon>
        <taxon>Moraxellaceae</taxon>
        <taxon>Acinetobacter</taxon>
        <taxon>Acinetobacter calcoaceticus/baumannii complex</taxon>
    </lineage>
</organism>
<dbReference type="EMBL" id="WIOC01000032">
    <property type="protein sequence ID" value="MQR51211.1"/>
    <property type="molecule type" value="Genomic_DNA"/>
</dbReference>